<comment type="cofactor">
    <cofactor evidence="1">
        <name>Mn(2+)</name>
        <dbReference type="ChEBI" id="CHEBI:29035"/>
    </cofactor>
</comment>
<dbReference type="EMBL" id="CP009687">
    <property type="protein sequence ID" value="AKL93888.1"/>
    <property type="molecule type" value="Genomic_DNA"/>
</dbReference>
<name>A0A0D8IF46_9CLOT</name>
<proteinExistence type="inferred from homology"/>
<dbReference type="FunFam" id="3.30.470.20:FF:000018">
    <property type="entry name" value="Trifunctional purine biosynthetic protein adenosine-3"/>
    <property type="match status" value="1"/>
</dbReference>
<dbReference type="FunFam" id="3.90.600.10:FF:000001">
    <property type="entry name" value="Trifunctional purine biosynthetic protein adenosine-3"/>
    <property type="match status" value="1"/>
</dbReference>
<dbReference type="Pfam" id="PF02843">
    <property type="entry name" value="GARS_C"/>
    <property type="match status" value="1"/>
</dbReference>
<dbReference type="UniPathway" id="UPA00074">
    <property type="reaction ID" value="UER00125"/>
</dbReference>
<evidence type="ECO:0000256" key="14">
    <source>
        <dbReference type="HAMAP-Rule" id="MF_00138"/>
    </source>
</evidence>
<dbReference type="Gene3D" id="3.30.470.20">
    <property type="entry name" value="ATP-grasp fold, B domain"/>
    <property type="match status" value="1"/>
</dbReference>
<keyword evidence="7" id="KW-0547">Nucleotide-binding</keyword>
<comment type="catalytic activity">
    <reaction evidence="14">
        <text>5-phospho-beta-D-ribosylamine + glycine + ATP = N(1)-(5-phospho-beta-D-ribosyl)glycinamide + ADP + phosphate + H(+)</text>
        <dbReference type="Rhea" id="RHEA:17453"/>
        <dbReference type="ChEBI" id="CHEBI:15378"/>
        <dbReference type="ChEBI" id="CHEBI:30616"/>
        <dbReference type="ChEBI" id="CHEBI:43474"/>
        <dbReference type="ChEBI" id="CHEBI:57305"/>
        <dbReference type="ChEBI" id="CHEBI:58681"/>
        <dbReference type="ChEBI" id="CHEBI:143788"/>
        <dbReference type="ChEBI" id="CHEBI:456216"/>
        <dbReference type="EC" id="6.3.4.13"/>
    </reaction>
</comment>
<evidence type="ECO:0000256" key="4">
    <source>
        <dbReference type="ARBA" id="ARBA00013255"/>
    </source>
</evidence>
<evidence type="ECO:0000313" key="16">
    <source>
        <dbReference type="Proteomes" id="UP000035704"/>
    </source>
</evidence>
<evidence type="ECO:0000256" key="5">
    <source>
        <dbReference type="ARBA" id="ARBA00022598"/>
    </source>
</evidence>
<comment type="pathway">
    <text evidence="3 14">Purine metabolism; IMP biosynthesis via de novo pathway; N(1)-(5-phospho-D-ribosyl)glycinamide from 5-phospho-alpha-D-ribose 1-diphosphate: step 2/2.</text>
</comment>
<keyword evidence="5 14" id="KW-0436">Ligase</keyword>
<evidence type="ECO:0000313" key="15">
    <source>
        <dbReference type="EMBL" id="AKL93888.1"/>
    </source>
</evidence>
<dbReference type="STRING" id="84022.CACET_c03720"/>
<evidence type="ECO:0000256" key="6">
    <source>
        <dbReference type="ARBA" id="ARBA00022723"/>
    </source>
</evidence>
<evidence type="ECO:0000256" key="12">
    <source>
        <dbReference type="ARBA" id="ARBA00042242"/>
    </source>
</evidence>
<dbReference type="PROSITE" id="PS00184">
    <property type="entry name" value="GARS"/>
    <property type="match status" value="1"/>
</dbReference>
<dbReference type="FunFam" id="3.40.50.20:FF:000006">
    <property type="entry name" value="Phosphoribosylamine--glycine ligase, chloroplastic"/>
    <property type="match status" value="1"/>
</dbReference>
<dbReference type="GO" id="GO:0005524">
    <property type="term" value="F:ATP binding"/>
    <property type="evidence" value="ECO:0007669"/>
    <property type="project" value="UniProtKB-UniRule"/>
</dbReference>
<dbReference type="InterPro" id="IPR020559">
    <property type="entry name" value="PRibGlycinamide_synth_CS"/>
</dbReference>
<dbReference type="InterPro" id="IPR013815">
    <property type="entry name" value="ATP_grasp_subdomain_1"/>
</dbReference>
<dbReference type="GO" id="GO:0046872">
    <property type="term" value="F:metal ion binding"/>
    <property type="evidence" value="ECO:0007669"/>
    <property type="project" value="UniProtKB-KW"/>
</dbReference>
<keyword evidence="6" id="KW-0479">Metal-binding</keyword>
<evidence type="ECO:0000256" key="11">
    <source>
        <dbReference type="ARBA" id="ARBA00038345"/>
    </source>
</evidence>
<keyword evidence="9" id="KW-0067">ATP-binding</keyword>
<comment type="cofactor">
    <cofactor evidence="2">
        <name>Mg(2+)</name>
        <dbReference type="ChEBI" id="CHEBI:18420"/>
    </cofactor>
</comment>
<dbReference type="InterPro" id="IPR011054">
    <property type="entry name" value="Rudment_hybrid_motif"/>
</dbReference>
<dbReference type="InterPro" id="IPR020561">
    <property type="entry name" value="PRibGlycinamid_synth_ATP-grasp"/>
</dbReference>
<dbReference type="GO" id="GO:0006189">
    <property type="term" value="P:'de novo' IMP biosynthetic process"/>
    <property type="evidence" value="ECO:0007669"/>
    <property type="project" value="UniProtKB-UniRule"/>
</dbReference>
<dbReference type="GO" id="GO:0004637">
    <property type="term" value="F:phosphoribosylamine-glycine ligase activity"/>
    <property type="evidence" value="ECO:0007669"/>
    <property type="project" value="UniProtKB-UniRule"/>
</dbReference>
<protein>
    <recommendedName>
        <fullName evidence="4 14">Phosphoribosylamine--glycine ligase</fullName>
        <ecNumber evidence="4 14">6.3.4.13</ecNumber>
    </recommendedName>
    <alternativeName>
        <fullName evidence="14">GARS</fullName>
    </alternativeName>
    <alternativeName>
        <fullName evidence="13 14">Phosphoribosylglycinamide synthetase</fullName>
    </alternativeName>
    <alternativeName>
        <fullName evidence="12 14">glycinamide ribonucleotide synthetase</fullName>
    </alternativeName>
</protein>
<reference evidence="15 16" key="1">
    <citation type="submission" date="2014-10" db="EMBL/GenBank/DDBJ databases">
        <title>Genome sequence of Clostridium aceticum DSM 1496.</title>
        <authorList>
            <person name="Poehlein A."/>
            <person name="Schiel-Bengelsdorf B."/>
            <person name="Gottschalk G."/>
            <person name="Duerre P."/>
            <person name="Daniel R."/>
        </authorList>
    </citation>
    <scope>NUCLEOTIDE SEQUENCE [LARGE SCALE GENOMIC DNA]</scope>
    <source>
        <strain evidence="15 16">DSM 1496</strain>
    </source>
</reference>
<dbReference type="AlphaFoldDB" id="A0A0D8IF46"/>
<dbReference type="Gene3D" id="3.30.1490.20">
    <property type="entry name" value="ATP-grasp fold, A domain"/>
    <property type="match status" value="1"/>
</dbReference>
<dbReference type="InterPro" id="IPR016185">
    <property type="entry name" value="PreATP-grasp_dom_sf"/>
</dbReference>
<dbReference type="GO" id="GO:0009113">
    <property type="term" value="P:purine nucleobase biosynthetic process"/>
    <property type="evidence" value="ECO:0007669"/>
    <property type="project" value="InterPro"/>
</dbReference>
<keyword evidence="10" id="KW-0464">Manganese</keyword>
<dbReference type="SUPFAM" id="SSF51246">
    <property type="entry name" value="Rudiment single hybrid motif"/>
    <property type="match status" value="1"/>
</dbReference>
<keyword evidence="16" id="KW-1185">Reference proteome</keyword>
<evidence type="ECO:0000256" key="10">
    <source>
        <dbReference type="ARBA" id="ARBA00023211"/>
    </source>
</evidence>
<accession>A0A0D8IF46</accession>
<gene>
    <name evidence="14 15" type="primary">purD</name>
    <name evidence="15" type="ORF">CACET_c03720</name>
</gene>
<dbReference type="Proteomes" id="UP000035704">
    <property type="component" value="Chromosome"/>
</dbReference>
<evidence type="ECO:0000256" key="2">
    <source>
        <dbReference type="ARBA" id="ARBA00001946"/>
    </source>
</evidence>
<dbReference type="HAMAP" id="MF_00138">
    <property type="entry name" value="GARS"/>
    <property type="match status" value="1"/>
</dbReference>
<keyword evidence="8 14" id="KW-0658">Purine biosynthesis</keyword>
<dbReference type="Gene3D" id="3.40.50.20">
    <property type="match status" value="1"/>
</dbReference>
<sequence>MKVLVVGNGGREHTIVWKLSQSPLVKEIYCAPGNPGIAELAKCVEISVENIEELADFSREMSIDVTIVGPEVPLVLGIADKFKEQGLKVIGPSQGAAQLEGSKSFSKDFMKKYHIPTAMYHEVHSYDEAIEALKEYSFPVVIKADGLAAGKGVLICGNQQEAEKALEDILITKVFGSAGNKVVIEEFLEGIETSVLCFVDGKTIVPMVSSQDHKRIYDGDQGPNTGGMGTYSPNYVYTDEVAKVVERDILQPTLGGIQEENMDYKGILFIGLMITKEGPKVLEYNVRFGDPETQVVLPRLETDLMEIFLAMLEEKLSDIKIVWNNKAVVCVVLASGGYPGDYEKGKAISGLGEVAENTIVFHAGTAIKENKLVTNGGRVLGVTSWAQDIETAKKQAYISVDHIDFEGKTYRKDIAVR</sequence>
<dbReference type="SMART" id="SM01209">
    <property type="entry name" value="GARS_A"/>
    <property type="match status" value="1"/>
</dbReference>
<dbReference type="InterPro" id="IPR011761">
    <property type="entry name" value="ATP-grasp"/>
</dbReference>
<evidence type="ECO:0000256" key="8">
    <source>
        <dbReference type="ARBA" id="ARBA00022755"/>
    </source>
</evidence>
<dbReference type="OrthoDB" id="9807240at2"/>
<comment type="similarity">
    <text evidence="11 14">Belongs to the GARS family.</text>
</comment>
<dbReference type="Pfam" id="PF02844">
    <property type="entry name" value="GARS_N"/>
    <property type="match status" value="1"/>
</dbReference>
<dbReference type="SUPFAM" id="SSF56059">
    <property type="entry name" value="Glutathione synthetase ATP-binding domain-like"/>
    <property type="match status" value="1"/>
</dbReference>
<dbReference type="InterPro" id="IPR037123">
    <property type="entry name" value="PRibGlycinamide_synth_C_sf"/>
</dbReference>
<dbReference type="EC" id="6.3.4.13" evidence="4 14"/>
<evidence type="ECO:0000256" key="9">
    <source>
        <dbReference type="ARBA" id="ARBA00022840"/>
    </source>
</evidence>
<dbReference type="PANTHER" id="PTHR43472:SF1">
    <property type="entry name" value="PHOSPHORIBOSYLAMINE--GLYCINE LIGASE, CHLOROPLASTIC"/>
    <property type="match status" value="1"/>
</dbReference>
<dbReference type="PANTHER" id="PTHR43472">
    <property type="entry name" value="PHOSPHORIBOSYLAMINE--GLYCINE LIGASE"/>
    <property type="match status" value="1"/>
</dbReference>
<dbReference type="InterPro" id="IPR020560">
    <property type="entry name" value="PRibGlycinamide_synth_C-dom"/>
</dbReference>
<organism evidence="15 16">
    <name type="scientific">Clostridium aceticum</name>
    <dbReference type="NCBI Taxonomy" id="84022"/>
    <lineage>
        <taxon>Bacteria</taxon>
        <taxon>Bacillati</taxon>
        <taxon>Bacillota</taxon>
        <taxon>Clostridia</taxon>
        <taxon>Eubacteriales</taxon>
        <taxon>Clostridiaceae</taxon>
        <taxon>Clostridium</taxon>
    </lineage>
</organism>
<evidence type="ECO:0000256" key="3">
    <source>
        <dbReference type="ARBA" id="ARBA00005174"/>
    </source>
</evidence>
<dbReference type="KEGG" id="cace:CACET_c03720"/>
<dbReference type="NCBIfam" id="TIGR00877">
    <property type="entry name" value="purD"/>
    <property type="match status" value="1"/>
</dbReference>
<evidence type="ECO:0000256" key="13">
    <source>
        <dbReference type="ARBA" id="ARBA00042864"/>
    </source>
</evidence>
<dbReference type="PATRIC" id="fig|84022.5.peg.1723"/>
<dbReference type="PROSITE" id="PS50975">
    <property type="entry name" value="ATP_GRASP"/>
    <property type="match status" value="1"/>
</dbReference>
<dbReference type="InterPro" id="IPR020562">
    <property type="entry name" value="PRibGlycinamide_synth_N"/>
</dbReference>
<dbReference type="SUPFAM" id="SSF52440">
    <property type="entry name" value="PreATP-grasp domain"/>
    <property type="match status" value="1"/>
</dbReference>
<dbReference type="SMART" id="SM01210">
    <property type="entry name" value="GARS_C"/>
    <property type="match status" value="1"/>
</dbReference>
<dbReference type="Gene3D" id="3.90.600.10">
    <property type="entry name" value="Phosphoribosylglycinamide synthetase, C-terminal domain"/>
    <property type="match status" value="1"/>
</dbReference>
<evidence type="ECO:0000256" key="1">
    <source>
        <dbReference type="ARBA" id="ARBA00001936"/>
    </source>
</evidence>
<evidence type="ECO:0000256" key="7">
    <source>
        <dbReference type="ARBA" id="ARBA00022741"/>
    </source>
</evidence>
<dbReference type="InterPro" id="IPR000115">
    <property type="entry name" value="PRibGlycinamide_synth"/>
</dbReference>
<dbReference type="Pfam" id="PF01071">
    <property type="entry name" value="GARS_A"/>
    <property type="match status" value="1"/>
</dbReference>